<dbReference type="AlphaFoldDB" id="A0AAE8MD55"/>
<evidence type="ECO:0000313" key="1">
    <source>
        <dbReference type="EMBL" id="SPJ79818.1"/>
    </source>
</evidence>
<gene>
    <name evidence="1" type="ORF">FTOL_08209</name>
</gene>
<sequence>MSWFCPFPSPLSTLLSHLPADRFDTFTDHAQQTLTFHIFARLYDLATPFQQTPVEPDANSSVSAAPQRPTQSSSSCIILQDLVHPVDLPFQAVVPSLVLRLECLEEGGVGLQDRTPFCKPIF</sequence>
<keyword evidence="2" id="KW-1185">Reference proteome</keyword>
<name>A0AAE8MD55_9HYPO</name>
<accession>A0AAE8MD55</accession>
<evidence type="ECO:0000313" key="2">
    <source>
        <dbReference type="Proteomes" id="UP001187734"/>
    </source>
</evidence>
<dbReference type="Proteomes" id="UP001187734">
    <property type="component" value="Unassembled WGS sequence"/>
</dbReference>
<reference evidence="1" key="1">
    <citation type="submission" date="2018-03" db="EMBL/GenBank/DDBJ databases">
        <authorList>
            <person name="Guldener U."/>
        </authorList>
    </citation>
    <scope>NUCLEOTIDE SEQUENCE</scope>
</reference>
<proteinExistence type="predicted"/>
<dbReference type="EMBL" id="ONZP01000283">
    <property type="protein sequence ID" value="SPJ79818.1"/>
    <property type="molecule type" value="Genomic_DNA"/>
</dbReference>
<organism evidence="1 2">
    <name type="scientific">Fusarium torulosum</name>
    <dbReference type="NCBI Taxonomy" id="33205"/>
    <lineage>
        <taxon>Eukaryota</taxon>
        <taxon>Fungi</taxon>
        <taxon>Dikarya</taxon>
        <taxon>Ascomycota</taxon>
        <taxon>Pezizomycotina</taxon>
        <taxon>Sordariomycetes</taxon>
        <taxon>Hypocreomycetidae</taxon>
        <taxon>Hypocreales</taxon>
        <taxon>Nectriaceae</taxon>
        <taxon>Fusarium</taxon>
    </lineage>
</organism>
<protein>
    <submittedName>
        <fullName evidence="1">Uncharacterized protein</fullName>
    </submittedName>
</protein>
<comment type="caution">
    <text evidence="1">The sequence shown here is derived from an EMBL/GenBank/DDBJ whole genome shotgun (WGS) entry which is preliminary data.</text>
</comment>